<keyword evidence="2" id="KW-1185">Reference proteome</keyword>
<dbReference type="SUPFAM" id="SSF47413">
    <property type="entry name" value="lambda repressor-like DNA-binding domains"/>
    <property type="match status" value="1"/>
</dbReference>
<accession>A0A1S8SY19</accession>
<comment type="caution">
    <text evidence="1">The sequence shown here is derived from an EMBL/GenBank/DDBJ whole genome shotgun (WGS) entry which is preliminary data.</text>
</comment>
<evidence type="ECO:0000313" key="1">
    <source>
        <dbReference type="EMBL" id="OOM70302.1"/>
    </source>
</evidence>
<gene>
    <name evidence="1" type="ORF">CLPUN_52610</name>
</gene>
<reference evidence="1 2" key="1">
    <citation type="submission" date="2016-05" db="EMBL/GenBank/DDBJ databases">
        <title>Microbial solvent formation.</title>
        <authorList>
            <person name="Poehlein A."/>
            <person name="Montoya Solano J.D."/>
            <person name="Flitsch S."/>
            <person name="Krabben P."/>
            <person name="Duerre P."/>
            <person name="Daniel R."/>
        </authorList>
    </citation>
    <scope>NUCLEOTIDE SEQUENCE [LARGE SCALE GENOMIC DNA]</scope>
    <source>
        <strain evidence="1 2">DSM 2619</strain>
    </source>
</reference>
<dbReference type="InterPro" id="IPR010982">
    <property type="entry name" value="Lambda_DNA-bd_dom_sf"/>
</dbReference>
<dbReference type="STRING" id="29367.CLPUN_52610"/>
<dbReference type="EMBL" id="LZZM01000242">
    <property type="protein sequence ID" value="OOM70302.1"/>
    <property type="molecule type" value="Genomic_DNA"/>
</dbReference>
<dbReference type="Gene3D" id="1.10.260.40">
    <property type="entry name" value="lambda repressor-like DNA-binding domains"/>
    <property type="match status" value="1"/>
</dbReference>
<dbReference type="Proteomes" id="UP000190890">
    <property type="component" value="Unassembled WGS sequence"/>
</dbReference>
<evidence type="ECO:0008006" key="3">
    <source>
        <dbReference type="Google" id="ProtNLM"/>
    </source>
</evidence>
<dbReference type="RefSeq" id="WP_077850137.1">
    <property type="nucleotide sequence ID" value="NZ_LZZM01000242.1"/>
</dbReference>
<protein>
    <recommendedName>
        <fullName evidence="3">Helix-turn-helix domain protein</fullName>
    </recommendedName>
</protein>
<organism evidence="1 2">
    <name type="scientific">Clostridium puniceum</name>
    <dbReference type="NCBI Taxonomy" id="29367"/>
    <lineage>
        <taxon>Bacteria</taxon>
        <taxon>Bacillati</taxon>
        <taxon>Bacillota</taxon>
        <taxon>Clostridia</taxon>
        <taxon>Eubacteriales</taxon>
        <taxon>Clostridiaceae</taxon>
        <taxon>Clostridium</taxon>
    </lineage>
</organism>
<name>A0A1S8SY19_9CLOT</name>
<proteinExistence type="predicted"/>
<dbReference type="OrthoDB" id="1921932at2"/>
<dbReference type="GO" id="GO:0003677">
    <property type="term" value="F:DNA binding"/>
    <property type="evidence" value="ECO:0007669"/>
    <property type="project" value="InterPro"/>
</dbReference>
<evidence type="ECO:0000313" key="2">
    <source>
        <dbReference type="Proteomes" id="UP000190890"/>
    </source>
</evidence>
<sequence length="69" mass="8192">MLKEERMKLKIAQNKMAKKLLISNCYLCKLENHPDLCNPPVKLILKLSKELEIEHTKIYLHFVESIQKE</sequence>
<dbReference type="AlphaFoldDB" id="A0A1S8SY19"/>